<evidence type="ECO:0000256" key="1">
    <source>
        <dbReference type="ARBA" id="ARBA00022598"/>
    </source>
</evidence>
<dbReference type="InterPro" id="IPR029319">
    <property type="entry name" value="DNA_ligase_OB"/>
</dbReference>
<name>A0ABX8A3V3_9BRAD</name>
<dbReference type="CDD" id="cd08041">
    <property type="entry name" value="OBF_kDNA_ligase_like"/>
    <property type="match status" value="1"/>
</dbReference>
<dbReference type="PANTHER" id="PTHR47810">
    <property type="entry name" value="DNA LIGASE"/>
    <property type="match status" value="1"/>
</dbReference>
<feature type="domain" description="DNA ligase OB-like" evidence="5">
    <location>
        <begin position="155"/>
        <end position="222"/>
    </location>
</feature>
<dbReference type="Pfam" id="PF14743">
    <property type="entry name" value="DNA_ligase_OB_2"/>
    <property type="match status" value="1"/>
</dbReference>
<evidence type="ECO:0000313" key="6">
    <source>
        <dbReference type="EMBL" id="QUS38027.1"/>
    </source>
</evidence>
<dbReference type="Proteomes" id="UP000682843">
    <property type="component" value="Chromosome"/>
</dbReference>
<evidence type="ECO:0000313" key="7">
    <source>
        <dbReference type="Proteomes" id="UP000682843"/>
    </source>
</evidence>
<dbReference type="InterPro" id="IPR012340">
    <property type="entry name" value="NA-bd_OB-fold"/>
</dbReference>
<keyword evidence="7" id="KW-1185">Reference proteome</keyword>
<keyword evidence="3" id="KW-0227">DNA damage</keyword>
<sequence>MQQSINKPSTWNGKALSGKWDVTLKVDGVRAIWHDEFGWQSRAGKPLYNIPRWNGGPRDCELYVGSFRDTIIASRTRAPTDDTPSIRPEHLYGLDQLDARLGVGTLLNPTARAILHQLNRARSLGFEGLVLRHENRWLKVKPYESHDVPITGFAEGRGKHIGHLGIVTTPLGNVGSGFSDEERIQLWADAQAGTLVGQIVEVSCMEFTPTGKFRHPVFIRMRPDKLSSAKSMLS</sequence>
<organism evidence="6 7">
    <name type="scientific">Tardiphaga alba</name>
    <dbReference type="NCBI Taxonomy" id="340268"/>
    <lineage>
        <taxon>Bacteria</taxon>
        <taxon>Pseudomonadati</taxon>
        <taxon>Pseudomonadota</taxon>
        <taxon>Alphaproteobacteria</taxon>
        <taxon>Hyphomicrobiales</taxon>
        <taxon>Nitrobacteraceae</taxon>
        <taxon>Tardiphaga</taxon>
    </lineage>
</organism>
<gene>
    <name evidence="6" type="ORF">RPMA_03505</name>
</gene>
<dbReference type="EMBL" id="CP036498">
    <property type="protein sequence ID" value="QUS38027.1"/>
    <property type="molecule type" value="Genomic_DNA"/>
</dbReference>
<evidence type="ECO:0000256" key="4">
    <source>
        <dbReference type="ARBA" id="ARBA00023204"/>
    </source>
</evidence>
<keyword evidence="1" id="KW-0436">Ligase</keyword>
<reference evidence="6 7" key="1">
    <citation type="submission" date="2019-02" db="EMBL/GenBank/DDBJ databases">
        <title>Emended description of the genus Rhodopseudomonas and description of Rhodopseudomonas albus sp. nov., a non-phototrophic, heavy-metal-tolerant bacterium isolated from garden soil.</title>
        <authorList>
            <person name="Bao Z."/>
            <person name="Cao W.W."/>
            <person name="Sato Y."/>
            <person name="Nishizawa T."/>
            <person name="Zhao J."/>
            <person name="Guo Y."/>
            <person name="Ohta H."/>
        </authorList>
    </citation>
    <scope>NUCLEOTIDE SEQUENCE [LARGE SCALE GENOMIC DNA]</scope>
    <source>
        <strain evidence="6 7">SK50-23</strain>
    </source>
</reference>
<dbReference type="PANTHER" id="PTHR47810:SF1">
    <property type="entry name" value="DNA LIGASE B"/>
    <property type="match status" value="1"/>
</dbReference>
<evidence type="ECO:0000256" key="3">
    <source>
        <dbReference type="ARBA" id="ARBA00022763"/>
    </source>
</evidence>
<dbReference type="SUPFAM" id="SSF56091">
    <property type="entry name" value="DNA ligase/mRNA capping enzyme, catalytic domain"/>
    <property type="match status" value="1"/>
</dbReference>
<protein>
    <recommendedName>
        <fullName evidence="5">DNA ligase OB-like domain-containing protein</fullName>
    </recommendedName>
</protein>
<dbReference type="SUPFAM" id="SSF50249">
    <property type="entry name" value="Nucleic acid-binding proteins"/>
    <property type="match status" value="1"/>
</dbReference>
<keyword evidence="4" id="KW-0234">DNA repair</keyword>
<dbReference type="InterPro" id="IPR050326">
    <property type="entry name" value="NAD_dep_DNA_ligaseB"/>
</dbReference>
<keyword evidence="2" id="KW-0235">DNA replication</keyword>
<accession>A0ABX8A3V3</accession>
<proteinExistence type="predicted"/>
<dbReference type="Gene3D" id="2.40.50.140">
    <property type="entry name" value="Nucleic acid-binding proteins"/>
    <property type="match status" value="1"/>
</dbReference>
<evidence type="ECO:0000256" key="2">
    <source>
        <dbReference type="ARBA" id="ARBA00022705"/>
    </source>
</evidence>
<dbReference type="RefSeq" id="WP_211911558.1">
    <property type="nucleotide sequence ID" value="NZ_CP036498.1"/>
</dbReference>
<evidence type="ECO:0000259" key="5">
    <source>
        <dbReference type="Pfam" id="PF14743"/>
    </source>
</evidence>